<name>A0AAJ0CYN4_9HYPO</name>
<evidence type="ECO:0000256" key="2">
    <source>
        <dbReference type="SAM" id="SignalP"/>
    </source>
</evidence>
<keyword evidence="2" id="KW-0732">Signal</keyword>
<feature type="chain" id="PRO_5042605450" description="Secreted protein" evidence="2">
    <location>
        <begin position="18"/>
        <end position="95"/>
    </location>
</feature>
<evidence type="ECO:0000313" key="4">
    <source>
        <dbReference type="Proteomes" id="UP001251528"/>
    </source>
</evidence>
<comment type="caution">
    <text evidence="3">The sequence shown here is derived from an EMBL/GenBank/DDBJ whole genome shotgun (WGS) entry which is preliminary data.</text>
</comment>
<organism evidence="3 4">
    <name type="scientific">Conoideocrella luteorostrata</name>
    <dbReference type="NCBI Taxonomy" id="1105319"/>
    <lineage>
        <taxon>Eukaryota</taxon>
        <taxon>Fungi</taxon>
        <taxon>Dikarya</taxon>
        <taxon>Ascomycota</taxon>
        <taxon>Pezizomycotina</taxon>
        <taxon>Sordariomycetes</taxon>
        <taxon>Hypocreomycetidae</taxon>
        <taxon>Hypocreales</taxon>
        <taxon>Clavicipitaceae</taxon>
        <taxon>Conoideocrella</taxon>
    </lineage>
</organism>
<gene>
    <name evidence="3" type="ORF">QQS21_000540</name>
</gene>
<sequence length="95" mass="10334">MVRFAAVILAFVASSTALSADGSLQSPRDNPESAAAETKPQSQKEANSPQDQTKLLDALIEMTKEIQLVAEEAKKTAPQDQNQNQNQKPEENKKP</sequence>
<dbReference type="AlphaFoldDB" id="A0AAJ0CYN4"/>
<reference evidence="3" key="1">
    <citation type="submission" date="2023-06" db="EMBL/GenBank/DDBJ databases">
        <title>Conoideocrella luteorostrata (Hypocreales: Clavicipitaceae), a potential biocontrol fungus for elongate hemlock scale in United States Christmas tree production areas.</title>
        <authorList>
            <person name="Barrett H."/>
            <person name="Lovett B."/>
            <person name="Macias A.M."/>
            <person name="Stajich J.E."/>
            <person name="Kasson M.T."/>
        </authorList>
    </citation>
    <scope>NUCLEOTIDE SEQUENCE</scope>
    <source>
        <strain evidence="3">ARSEF 14590</strain>
    </source>
</reference>
<feature type="compositionally biased region" description="Polar residues" evidence="1">
    <location>
        <begin position="39"/>
        <end position="52"/>
    </location>
</feature>
<protein>
    <recommendedName>
        <fullName evidence="5">Secreted protein</fullName>
    </recommendedName>
</protein>
<evidence type="ECO:0008006" key="5">
    <source>
        <dbReference type="Google" id="ProtNLM"/>
    </source>
</evidence>
<feature type="region of interest" description="Disordered" evidence="1">
    <location>
        <begin position="70"/>
        <end position="95"/>
    </location>
</feature>
<evidence type="ECO:0000256" key="1">
    <source>
        <dbReference type="SAM" id="MobiDB-lite"/>
    </source>
</evidence>
<feature type="compositionally biased region" description="Polar residues" evidence="1">
    <location>
        <begin position="18"/>
        <end position="28"/>
    </location>
</feature>
<evidence type="ECO:0000313" key="3">
    <source>
        <dbReference type="EMBL" id="KAK2616498.1"/>
    </source>
</evidence>
<accession>A0AAJ0CYN4</accession>
<dbReference type="Proteomes" id="UP001251528">
    <property type="component" value="Unassembled WGS sequence"/>
</dbReference>
<dbReference type="EMBL" id="JASWJB010000005">
    <property type="protein sequence ID" value="KAK2616498.1"/>
    <property type="molecule type" value="Genomic_DNA"/>
</dbReference>
<feature type="region of interest" description="Disordered" evidence="1">
    <location>
        <begin position="18"/>
        <end position="52"/>
    </location>
</feature>
<feature type="signal peptide" evidence="2">
    <location>
        <begin position="1"/>
        <end position="17"/>
    </location>
</feature>
<keyword evidence="4" id="KW-1185">Reference proteome</keyword>
<proteinExistence type="predicted"/>